<gene>
    <name evidence="2" type="ORF">JIN83_07530</name>
</gene>
<dbReference type="Proteomes" id="UP000634206">
    <property type="component" value="Unassembled WGS sequence"/>
</dbReference>
<dbReference type="PANTHER" id="PTHR43767:SF1">
    <property type="entry name" value="NONRIBOSOMAL PEPTIDE SYNTHASE PES1 (EUROFUNG)-RELATED"/>
    <property type="match status" value="1"/>
</dbReference>
<comment type="caution">
    <text evidence="2">The sequence shown here is derived from an EMBL/GenBank/DDBJ whole genome shotgun (WGS) entry which is preliminary data.</text>
</comment>
<dbReference type="Gene3D" id="3.40.50.12780">
    <property type="entry name" value="N-terminal domain of ligase-like"/>
    <property type="match status" value="1"/>
</dbReference>
<name>A0AAE2SAZ6_9BACT</name>
<sequence length="509" mass="55449">MNLVNHLAERAQRHPDRLALIDADRSMSYADLYRHVCGASQQLRGDGLGEGDTVLILQPVGIPLYISLLGAFHAGLTVMFIDPSAGKAIMRNSLSLHQPSAFIGVGKAHLLRLTTPELRRISHPYHSSGWVPFSRKWSPQAVDVFDPVESAADAPALITFTSGSTGMPKAACRSHGFLLAQHQALAESLHYQEGQVDLVTLPVFTLANLASGLTSVLADTDLRFPALANSTAVAAQCKRHQVTRCAASPAFFAKLFRDQQLPEFTSIYTGGAPVFPDLLDRIQAARPEMDVVTVFGSTEAEPIAHIAWKEVSESDHQKMLAGQGLLVGKPVQATQLRIVTDQSGQSNTVDFDAQELPVGAIGEILVTGDHVLKGYLHGKGNEESKVSIDGEIWHRTGDAAWQDETGRVWLVGRCGAAIARDGQPPLYPFGIECAAMSHPSVQRCALLKHRDQITLFYEGQLSEDDRSELFDTLSLLGVEAIENMDHIPVDKRHNAKIDYPALRATIKDR</sequence>
<dbReference type="InterPro" id="IPR000873">
    <property type="entry name" value="AMP-dep_synth/lig_dom"/>
</dbReference>
<feature type="domain" description="AMP-dependent synthetase/ligase" evidence="1">
    <location>
        <begin position="8"/>
        <end position="376"/>
    </location>
</feature>
<dbReference type="RefSeq" id="WP_309489417.1">
    <property type="nucleotide sequence ID" value="NZ_JAENIG010000004.1"/>
</dbReference>
<protein>
    <submittedName>
        <fullName evidence="2">AMP-binding protein</fullName>
    </submittedName>
</protein>
<organism evidence="2 3">
    <name type="scientific">Oceaniferula flava</name>
    <dbReference type="NCBI Taxonomy" id="2800421"/>
    <lineage>
        <taxon>Bacteria</taxon>
        <taxon>Pseudomonadati</taxon>
        <taxon>Verrucomicrobiota</taxon>
        <taxon>Verrucomicrobiia</taxon>
        <taxon>Verrucomicrobiales</taxon>
        <taxon>Verrucomicrobiaceae</taxon>
        <taxon>Oceaniferula</taxon>
    </lineage>
</organism>
<proteinExistence type="predicted"/>
<dbReference type="Pfam" id="PF00501">
    <property type="entry name" value="AMP-binding"/>
    <property type="match status" value="1"/>
</dbReference>
<dbReference type="InterPro" id="IPR050237">
    <property type="entry name" value="ATP-dep_AMP-bd_enzyme"/>
</dbReference>
<evidence type="ECO:0000313" key="2">
    <source>
        <dbReference type="EMBL" id="MBK1854806.1"/>
    </source>
</evidence>
<reference evidence="2" key="1">
    <citation type="submission" date="2021-01" db="EMBL/GenBank/DDBJ databases">
        <title>Modified the classification status of verrucomicrobia.</title>
        <authorList>
            <person name="Feng X."/>
        </authorList>
    </citation>
    <scope>NUCLEOTIDE SEQUENCE</scope>
    <source>
        <strain evidence="2">5K15</strain>
    </source>
</reference>
<evidence type="ECO:0000313" key="3">
    <source>
        <dbReference type="Proteomes" id="UP000634206"/>
    </source>
</evidence>
<dbReference type="PANTHER" id="PTHR43767">
    <property type="entry name" value="LONG-CHAIN-FATTY-ACID--COA LIGASE"/>
    <property type="match status" value="1"/>
</dbReference>
<dbReference type="InterPro" id="IPR020845">
    <property type="entry name" value="AMP-binding_CS"/>
</dbReference>
<dbReference type="InterPro" id="IPR042099">
    <property type="entry name" value="ANL_N_sf"/>
</dbReference>
<dbReference type="EMBL" id="JAENIG010000004">
    <property type="protein sequence ID" value="MBK1854806.1"/>
    <property type="molecule type" value="Genomic_DNA"/>
</dbReference>
<dbReference type="AlphaFoldDB" id="A0AAE2SAZ6"/>
<dbReference type="SUPFAM" id="SSF56801">
    <property type="entry name" value="Acetyl-CoA synthetase-like"/>
    <property type="match status" value="1"/>
</dbReference>
<dbReference type="PROSITE" id="PS00455">
    <property type="entry name" value="AMP_BINDING"/>
    <property type="match status" value="1"/>
</dbReference>
<accession>A0AAE2SAZ6</accession>
<keyword evidence="3" id="KW-1185">Reference proteome</keyword>
<evidence type="ECO:0000259" key="1">
    <source>
        <dbReference type="Pfam" id="PF00501"/>
    </source>
</evidence>